<dbReference type="GO" id="GO:0006772">
    <property type="term" value="P:thiamine metabolic process"/>
    <property type="evidence" value="ECO:0007669"/>
    <property type="project" value="InterPro"/>
</dbReference>
<dbReference type="EC" id="3.5.99.2" evidence="2"/>
<dbReference type="KEGG" id="ccai:NAS2_0629"/>
<dbReference type="NCBIfam" id="TIGR04306">
    <property type="entry name" value="salvage_TenA"/>
    <property type="match status" value="1"/>
</dbReference>
<dbReference type="GO" id="GO:0005829">
    <property type="term" value="C:cytosol"/>
    <property type="evidence" value="ECO:0007669"/>
    <property type="project" value="TreeGrafter"/>
</dbReference>
<dbReference type="CDD" id="cd19365">
    <property type="entry name" value="TenA_C-like"/>
    <property type="match status" value="1"/>
</dbReference>
<dbReference type="SUPFAM" id="SSF48613">
    <property type="entry name" value="Heme oxygenase-like"/>
    <property type="match status" value="1"/>
</dbReference>
<accession>A0A4P2VLM6</accession>
<feature type="domain" description="Thiaminase-2/PQQC" evidence="1">
    <location>
        <begin position="9"/>
        <end position="209"/>
    </location>
</feature>
<dbReference type="Gene3D" id="1.20.910.10">
    <property type="entry name" value="Heme oxygenase-like"/>
    <property type="match status" value="1"/>
</dbReference>
<sequence>MRNSELLWRSAEDVYSGIVAHPFVRGLSDGSLRREAFVRFVEQDYLYLQRYRSSLAMTAARAHRAEDAELLASMAAEISSVELGLHEDVLEGLGVRVEEIEPSPTTIAYTSYLSSTACLGSFEESIAAILPCSWIYLEVGRTLSEGPPSPDPLYRRWIDQYSGPEYRDEVRRLIDAVDSIPAGDDALEAMRRAYRISAIYEYMFWDDAYAGGRFPYSVRPPGTA</sequence>
<reference evidence="2 3" key="1">
    <citation type="journal article" date="2019" name="ISME J.">
        <title>Isolation and characterization of a thermophilic sulfur- and iron-reducing thaumarchaeote from a terrestrial acidic hot spring.</title>
        <authorList>
            <person name="Kato S."/>
            <person name="Itoh T."/>
            <person name="Yuki M."/>
            <person name="Nagamori M."/>
            <person name="Ohnishi M."/>
            <person name="Uematsu K."/>
            <person name="Suzuki K."/>
            <person name="Takashina T."/>
            <person name="Ohkuma M."/>
        </authorList>
    </citation>
    <scope>NUCLEOTIDE SEQUENCE [LARGE SCALE GENOMIC DNA]</scope>
    <source>
        <strain evidence="2 3">NAS-02</strain>
    </source>
</reference>
<dbReference type="GO" id="GO:0050334">
    <property type="term" value="F:thiaminase activity"/>
    <property type="evidence" value="ECO:0007669"/>
    <property type="project" value="UniProtKB-EC"/>
</dbReference>
<dbReference type="GeneID" id="55584445"/>
<dbReference type="InterPro" id="IPR050967">
    <property type="entry name" value="Thiamine_Salvage_TenA"/>
</dbReference>
<dbReference type="AlphaFoldDB" id="A0A4P2VLM6"/>
<dbReference type="OrthoDB" id="85443at2157"/>
<dbReference type="InterPro" id="IPR027574">
    <property type="entry name" value="Thiaminase_II"/>
</dbReference>
<dbReference type="EMBL" id="AP018732">
    <property type="protein sequence ID" value="BBE42018.1"/>
    <property type="molecule type" value="Genomic_DNA"/>
</dbReference>
<dbReference type="InterPro" id="IPR016084">
    <property type="entry name" value="Haem_Oase-like_multi-hlx"/>
</dbReference>
<gene>
    <name evidence="2" type="ORF">NAS2_0629</name>
</gene>
<dbReference type="Proteomes" id="UP000509448">
    <property type="component" value="Chromosome"/>
</dbReference>
<keyword evidence="3" id="KW-1185">Reference proteome</keyword>
<evidence type="ECO:0000259" key="1">
    <source>
        <dbReference type="Pfam" id="PF03070"/>
    </source>
</evidence>
<dbReference type="Pfam" id="PF03070">
    <property type="entry name" value="TENA_THI-4"/>
    <property type="match status" value="1"/>
</dbReference>
<evidence type="ECO:0000313" key="3">
    <source>
        <dbReference type="Proteomes" id="UP000509448"/>
    </source>
</evidence>
<proteinExistence type="predicted"/>
<dbReference type="PANTHER" id="PTHR43198">
    <property type="entry name" value="BIFUNCTIONAL TH2 PROTEIN"/>
    <property type="match status" value="1"/>
</dbReference>
<name>A0A4P2VLM6_9ARCH</name>
<keyword evidence="2" id="KW-0378">Hydrolase</keyword>
<dbReference type="InterPro" id="IPR004305">
    <property type="entry name" value="Thiaminase-2/PQQC"/>
</dbReference>
<evidence type="ECO:0000313" key="2">
    <source>
        <dbReference type="EMBL" id="BBE42018.1"/>
    </source>
</evidence>
<organism evidence="2 3">
    <name type="scientific">Conexivisphaera calida</name>
    <dbReference type="NCBI Taxonomy" id="1874277"/>
    <lineage>
        <taxon>Archaea</taxon>
        <taxon>Nitrososphaerota</taxon>
        <taxon>Conexivisphaeria</taxon>
        <taxon>Conexivisphaerales</taxon>
        <taxon>Conexivisphaeraceae</taxon>
        <taxon>Conexivisphaera</taxon>
    </lineage>
</organism>
<dbReference type="RefSeq" id="WP_174448296.1">
    <property type="nucleotide sequence ID" value="NZ_AP018732.1"/>
</dbReference>
<dbReference type="PANTHER" id="PTHR43198:SF2">
    <property type="entry name" value="SI:CH1073-67J19.1-RELATED"/>
    <property type="match status" value="1"/>
</dbReference>
<protein>
    <submittedName>
        <fullName evidence="2">Thiaminase II</fullName>
        <ecNumber evidence="2">3.5.99.2</ecNumber>
    </submittedName>
</protein>